<dbReference type="EMBL" id="JQCN01000010">
    <property type="protein sequence ID" value="KRO01334.1"/>
    <property type="molecule type" value="Genomic_DNA"/>
</dbReference>
<proteinExistence type="predicted"/>
<comment type="caution">
    <text evidence="3">The sequence shown here is derived from an EMBL/GenBank/DDBJ whole genome shotgun (WGS) entry which is preliminary data.</text>
</comment>
<organism evidence="3 4">
    <name type="scientific">Ligilactobacillus pobuzihii</name>
    <dbReference type="NCBI Taxonomy" id="449659"/>
    <lineage>
        <taxon>Bacteria</taxon>
        <taxon>Bacillati</taxon>
        <taxon>Bacillota</taxon>
        <taxon>Bacilli</taxon>
        <taxon>Lactobacillales</taxon>
        <taxon>Lactobacillaceae</taxon>
        <taxon>Ligilactobacillus</taxon>
    </lineage>
</organism>
<dbReference type="AlphaFoldDB" id="A0A0R2LIF6"/>
<keyword evidence="4" id="KW-1185">Reference proteome</keyword>
<accession>A0A0R2LIF6</accession>
<name>A0A0R2LIF6_9LACO</name>
<dbReference type="InterPro" id="IPR012454">
    <property type="entry name" value="DUF1659"/>
</dbReference>
<dbReference type="STRING" id="449659.IV66_GL000407"/>
<dbReference type="RefSeq" id="WP_017867112.1">
    <property type="nucleotide sequence ID" value="NZ_BJYB01000027.1"/>
</dbReference>
<reference evidence="3 4" key="1">
    <citation type="journal article" date="2015" name="Genome Announc.">
        <title>Expanding the biotechnology potential of lactobacilli through comparative genomics of 213 strains and associated genera.</title>
        <authorList>
            <person name="Sun Z."/>
            <person name="Harris H.M."/>
            <person name="McCann A."/>
            <person name="Guo C."/>
            <person name="Argimon S."/>
            <person name="Zhang W."/>
            <person name="Yang X."/>
            <person name="Jeffery I.B."/>
            <person name="Cooney J.C."/>
            <person name="Kagawa T.F."/>
            <person name="Liu W."/>
            <person name="Song Y."/>
            <person name="Salvetti E."/>
            <person name="Wrobel A."/>
            <person name="Rasinkangas P."/>
            <person name="Parkhill J."/>
            <person name="Rea M.C."/>
            <person name="O'Sullivan O."/>
            <person name="Ritari J."/>
            <person name="Douillard F.P."/>
            <person name="Paul Ross R."/>
            <person name="Yang R."/>
            <person name="Briner A.E."/>
            <person name="Felis G.E."/>
            <person name="de Vos W.M."/>
            <person name="Barrangou R."/>
            <person name="Klaenhammer T.R."/>
            <person name="Caufield P.W."/>
            <person name="Cui Y."/>
            <person name="Zhang H."/>
            <person name="O'Toole P.W."/>
        </authorList>
    </citation>
    <scope>NUCLEOTIDE SEQUENCE [LARGE SCALE GENOMIC DNA]</scope>
    <source>
        <strain evidence="3 4">NBRC 103219</strain>
    </source>
</reference>
<dbReference type="PATRIC" id="fig|449659.4.peg.408"/>
<evidence type="ECO:0000256" key="1">
    <source>
        <dbReference type="SAM" id="MobiDB-lite"/>
    </source>
</evidence>
<evidence type="ECO:0000313" key="4">
    <source>
        <dbReference type="Proteomes" id="UP000051886"/>
    </source>
</evidence>
<feature type="domain" description="DUF1659" evidence="2">
    <location>
        <begin position="6"/>
        <end position="62"/>
    </location>
</feature>
<evidence type="ECO:0000259" key="2">
    <source>
        <dbReference type="Pfam" id="PF07872"/>
    </source>
</evidence>
<protein>
    <recommendedName>
        <fullName evidence="2">DUF1659 domain-containing protein</fullName>
    </recommendedName>
</protein>
<feature type="region of interest" description="Disordered" evidence="1">
    <location>
        <begin position="1"/>
        <end position="24"/>
    </location>
</feature>
<gene>
    <name evidence="3" type="ORF">IV66_GL000407</name>
</gene>
<dbReference type="Proteomes" id="UP000051886">
    <property type="component" value="Unassembled WGS sequence"/>
</dbReference>
<dbReference type="Pfam" id="PF07872">
    <property type="entry name" value="DUF1659"/>
    <property type="match status" value="1"/>
</dbReference>
<dbReference type="OrthoDB" id="2324006at2"/>
<sequence>MNHEMWEKTSIVVQSTKEDGTERKRNFNNIAQETTDEQLVNFGNLVAQLTGEDTDQLLVKVTTAMN</sequence>
<evidence type="ECO:0000313" key="3">
    <source>
        <dbReference type="EMBL" id="KRO01334.1"/>
    </source>
</evidence>